<evidence type="ECO:0000313" key="2">
    <source>
        <dbReference type="EMBL" id="QDE30673.1"/>
    </source>
</evidence>
<dbReference type="GO" id="GO:0016740">
    <property type="term" value="F:transferase activity"/>
    <property type="evidence" value="ECO:0007669"/>
    <property type="project" value="UniProtKB-KW"/>
</dbReference>
<dbReference type="PANTHER" id="PTHR42695">
    <property type="entry name" value="GLUTAMINE AMIDOTRANSFERASE YLR126C-RELATED"/>
    <property type="match status" value="1"/>
</dbReference>
<dbReference type="KEGG" id="spol:FH971_06640"/>
<evidence type="ECO:0000259" key="1">
    <source>
        <dbReference type="Pfam" id="PF00117"/>
    </source>
</evidence>
<evidence type="ECO:0000313" key="3">
    <source>
        <dbReference type="Proteomes" id="UP000319809"/>
    </source>
</evidence>
<dbReference type="Pfam" id="PF00117">
    <property type="entry name" value="GATase"/>
    <property type="match status" value="1"/>
</dbReference>
<keyword evidence="2" id="KW-0315">Glutamine amidotransferase</keyword>
<dbReference type="EMBL" id="CP041036">
    <property type="protein sequence ID" value="QDE30673.1"/>
    <property type="molecule type" value="Genomic_DNA"/>
</dbReference>
<proteinExistence type="predicted"/>
<gene>
    <name evidence="2" type="ORF">FH971_06640</name>
</gene>
<protein>
    <submittedName>
        <fullName evidence="2">Type 1 glutamine amidotransferase</fullName>
    </submittedName>
</protein>
<feature type="domain" description="Glutamine amidotransferase" evidence="1">
    <location>
        <begin position="54"/>
        <end position="207"/>
    </location>
</feature>
<dbReference type="GO" id="GO:0005829">
    <property type="term" value="C:cytosol"/>
    <property type="evidence" value="ECO:0007669"/>
    <property type="project" value="TreeGrafter"/>
</dbReference>
<dbReference type="CDD" id="cd01741">
    <property type="entry name" value="GATase1_1"/>
    <property type="match status" value="1"/>
</dbReference>
<dbReference type="AlphaFoldDB" id="A0A4Y5YDR0"/>
<dbReference type="InterPro" id="IPR029062">
    <property type="entry name" value="Class_I_gatase-like"/>
</dbReference>
<dbReference type="PROSITE" id="PS51273">
    <property type="entry name" value="GATASE_TYPE_1"/>
    <property type="match status" value="1"/>
</dbReference>
<dbReference type="Proteomes" id="UP000319809">
    <property type="component" value="Chromosome"/>
</dbReference>
<name>A0A4Y5YDR0_9GAMM</name>
<reference evidence="2 3" key="1">
    <citation type="submission" date="2019-06" db="EMBL/GenBank/DDBJ databases">
        <title>The genome of Shewanella sp. SM1901.</title>
        <authorList>
            <person name="Cha Q."/>
        </authorList>
    </citation>
    <scope>NUCLEOTIDE SEQUENCE [LARGE SCALE GENOMIC DNA]</scope>
    <source>
        <strain evidence="2 3">SM1901</strain>
    </source>
</reference>
<dbReference type="InterPro" id="IPR044992">
    <property type="entry name" value="ChyE-like"/>
</dbReference>
<dbReference type="InterPro" id="IPR017926">
    <property type="entry name" value="GATASE"/>
</dbReference>
<dbReference type="PANTHER" id="PTHR42695:SF5">
    <property type="entry name" value="GLUTAMINE AMIDOTRANSFERASE YLR126C-RELATED"/>
    <property type="match status" value="1"/>
</dbReference>
<keyword evidence="3" id="KW-1185">Reference proteome</keyword>
<keyword evidence="2" id="KW-0808">Transferase</keyword>
<dbReference type="SUPFAM" id="SSF52317">
    <property type="entry name" value="Class I glutamine amidotransferase-like"/>
    <property type="match status" value="1"/>
</dbReference>
<sequence length="255" mass="28845">MYILHMKSMSLISPNVSFIELIMKIGILLCGDVPTPLTEKFGDYSSCLKNQLNLERDAKVTVLNVYQKLELPSDFDNYDGYIIGGSLAGVNDDLDWIKQLTLFIRNVFYSGKKLLGICFGHQMIHHALGGVVMRSPAGWGLGAYEVTLRQDFEQLHAGETISILAIHQDQVVRPAKCFDIIAGNDFCPNYLTRYKKQVLTVQGHPEFNFLFFSALINASENSFSPAILEHAVEERTSEKDRLYFNHCANNFILER</sequence>
<dbReference type="Gene3D" id="3.40.50.880">
    <property type="match status" value="1"/>
</dbReference>
<accession>A0A4Y5YDR0</accession>
<organism evidence="2 3">
    <name type="scientific">Shewanella polaris</name>
    <dbReference type="NCBI Taxonomy" id="2588449"/>
    <lineage>
        <taxon>Bacteria</taxon>
        <taxon>Pseudomonadati</taxon>
        <taxon>Pseudomonadota</taxon>
        <taxon>Gammaproteobacteria</taxon>
        <taxon>Alteromonadales</taxon>
        <taxon>Shewanellaceae</taxon>
        <taxon>Shewanella</taxon>
    </lineage>
</organism>